<dbReference type="OrthoDB" id="9790409at2"/>
<accession>A0A1M5B2X4</accession>
<name>A0A1M5B2X4_LOKAT</name>
<dbReference type="Proteomes" id="UP000183987">
    <property type="component" value="Unassembled WGS sequence"/>
</dbReference>
<gene>
    <name evidence="1" type="ORF">SAMN05444339_105214</name>
</gene>
<dbReference type="RefSeq" id="WP_072857546.1">
    <property type="nucleotide sequence ID" value="NZ_FQUE01000005.1"/>
</dbReference>
<organism evidence="1 2">
    <name type="scientific">Loktanella atrilutea</name>
    <dbReference type="NCBI Taxonomy" id="366533"/>
    <lineage>
        <taxon>Bacteria</taxon>
        <taxon>Pseudomonadati</taxon>
        <taxon>Pseudomonadota</taxon>
        <taxon>Alphaproteobacteria</taxon>
        <taxon>Rhodobacterales</taxon>
        <taxon>Roseobacteraceae</taxon>
        <taxon>Loktanella</taxon>
    </lineage>
</organism>
<protein>
    <submittedName>
        <fullName evidence="1">Uncharacterized protein</fullName>
    </submittedName>
</protein>
<dbReference type="InterPro" id="IPR046513">
    <property type="entry name" value="DUF6691"/>
</dbReference>
<dbReference type="AlphaFoldDB" id="A0A1M5B2X4"/>
<proteinExistence type="predicted"/>
<keyword evidence="2" id="KW-1185">Reference proteome</keyword>
<reference evidence="2" key="1">
    <citation type="submission" date="2016-11" db="EMBL/GenBank/DDBJ databases">
        <authorList>
            <person name="Varghese N."/>
            <person name="Submissions S."/>
        </authorList>
    </citation>
    <scope>NUCLEOTIDE SEQUENCE [LARGE SCALE GENOMIC DNA]</scope>
    <source>
        <strain evidence="2">DSM 29326</strain>
    </source>
</reference>
<sequence length="143" mass="14570">MRRRVGVRVGGLFGTGPLVSGMTDTAKVQGFPDVFGQWDATPAFVMGGAIAPMAAACRPSRNRRPVLGGTFPAHPSTRRDAGLIGGSVPAGTGCGLVSLCPGPGARRADKGGTGGLVRVGAMIPRMVAAPPLRKRLDARPQQG</sequence>
<dbReference type="Pfam" id="PF20398">
    <property type="entry name" value="DUF6691"/>
    <property type="match status" value="1"/>
</dbReference>
<evidence type="ECO:0000313" key="1">
    <source>
        <dbReference type="EMBL" id="SHF36911.1"/>
    </source>
</evidence>
<dbReference type="EMBL" id="FQUE01000005">
    <property type="protein sequence ID" value="SHF36911.1"/>
    <property type="molecule type" value="Genomic_DNA"/>
</dbReference>
<evidence type="ECO:0000313" key="2">
    <source>
        <dbReference type="Proteomes" id="UP000183987"/>
    </source>
</evidence>
<dbReference type="STRING" id="366533.SAMN05444339_105214"/>